<comment type="caution">
    <text evidence="1">The sequence shown here is derived from an EMBL/GenBank/DDBJ whole genome shotgun (WGS) entry which is preliminary data.</text>
</comment>
<name>A0ACC3CDQ7_PYRYE</name>
<accession>A0ACC3CDQ7</accession>
<gene>
    <name evidence="1" type="ORF">I4F81_010796</name>
</gene>
<reference evidence="1" key="1">
    <citation type="submission" date="2019-11" db="EMBL/GenBank/DDBJ databases">
        <title>Nori genome reveals adaptations in red seaweeds to the harsh intertidal environment.</title>
        <authorList>
            <person name="Wang D."/>
            <person name="Mao Y."/>
        </authorList>
    </citation>
    <scope>NUCLEOTIDE SEQUENCE</scope>
    <source>
        <tissue evidence="1">Gametophyte</tissue>
    </source>
</reference>
<protein>
    <submittedName>
        <fullName evidence="1">Uncharacterized protein</fullName>
    </submittedName>
</protein>
<sequence length="437" mass="44028">MGVYDSILTECCGAAQGEKAVKQIVFIANNTSTEFHRPKSAISHVLADRAAALFHVVAARRLLIDVYAEWQRRLRQRAAVAVAMGAQPVPSLGPAIARILRQYPAVRLDRVRPSGKNGRILKGDVLAAMEDGSAYADDDGGGGSGGGGGAGDSQPPAGAHRSTPPPLAARRAVAARSAPSRSAAGAPPPAGVPAMDASSGGSRVKYHDEPLSSARQAAALALLAAKRNIPHRYTSVSFELDALLALQASLHGNAAPSAASITITDFCVWASAAALSAVPEVRATWDAAAGRRVASRTADVAFVVGTPDGGALTPIVWDAGRKGLATIAADAAALTDRAVRGGGLDPAEHTGGCFCVSDHSAHGVAVVRPVVVAPHAGHLAVGAAGAASRPSPGGGARPVLVATATLSSDARVVSDAAAAEFVAAFARAMGDPEGSLL</sequence>
<evidence type="ECO:0000313" key="2">
    <source>
        <dbReference type="Proteomes" id="UP000798662"/>
    </source>
</evidence>
<evidence type="ECO:0000313" key="1">
    <source>
        <dbReference type="EMBL" id="KAK1868307.1"/>
    </source>
</evidence>
<keyword evidence="2" id="KW-1185">Reference proteome</keyword>
<dbReference type="EMBL" id="CM020620">
    <property type="protein sequence ID" value="KAK1868307.1"/>
    <property type="molecule type" value="Genomic_DNA"/>
</dbReference>
<dbReference type="Proteomes" id="UP000798662">
    <property type="component" value="Chromosome 3"/>
</dbReference>
<proteinExistence type="predicted"/>
<organism evidence="1 2">
    <name type="scientific">Pyropia yezoensis</name>
    <name type="common">Susabi-nori</name>
    <name type="synonym">Porphyra yezoensis</name>
    <dbReference type="NCBI Taxonomy" id="2788"/>
    <lineage>
        <taxon>Eukaryota</taxon>
        <taxon>Rhodophyta</taxon>
        <taxon>Bangiophyceae</taxon>
        <taxon>Bangiales</taxon>
        <taxon>Bangiaceae</taxon>
        <taxon>Pyropia</taxon>
    </lineage>
</organism>